<gene>
    <name evidence="1" type="ORF">L211DRAFT_835196</name>
</gene>
<proteinExistence type="predicted"/>
<protein>
    <submittedName>
        <fullName evidence="1">Uncharacterized protein</fullName>
    </submittedName>
</protein>
<dbReference type="EMBL" id="ML121533">
    <property type="protein sequence ID" value="RPB26850.1"/>
    <property type="molecule type" value="Genomic_DNA"/>
</dbReference>
<accession>A0A3N4LVN5</accession>
<dbReference type="InParanoid" id="A0A3N4LVN5"/>
<evidence type="ECO:0000313" key="1">
    <source>
        <dbReference type="EMBL" id="RPB26850.1"/>
    </source>
</evidence>
<reference evidence="1 2" key="1">
    <citation type="journal article" date="2018" name="Nat. Ecol. Evol.">
        <title>Pezizomycetes genomes reveal the molecular basis of ectomycorrhizal truffle lifestyle.</title>
        <authorList>
            <person name="Murat C."/>
            <person name="Payen T."/>
            <person name="Noel B."/>
            <person name="Kuo A."/>
            <person name="Morin E."/>
            <person name="Chen J."/>
            <person name="Kohler A."/>
            <person name="Krizsan K."/>
            <person name="Balestrini R."/>
            <person name="Da Silva C."/>
            <person name="Montanini B."/>
            <person name="Hainaut M."/>
            <person name="Levati E."/>
            <person name="Barry K.W."/>
            <person name="Belfiori B."/>
            <person name="Cichocki N."/>
            <person name="Clum A."/>
            <person name="Dockter R.B."/>
            <person name="Fauchery L."/>
            <person name="Guy J."/>
            <person name="Iotti M."/>
            <person name="Le Tacon F."/>
            <person name="Lindquist E.A."/>
            <person name="Lipzen A."/>
            <person name="Malagnac F."/>
            <person name="Mello A."/>
            <person name="Molinier V."/>
            <person name="Miyauchi S."/>
            <person name="Poulain J."/>
            <person name="Riccioni C."/>
            <person name="Rubini A."/>
            <person name="Sitrit Y."/>
            <person name="Splivallo R."/>
            <person name="Traeger S."/>
            <person name="Wang M."/>
            <person name="Zifcakova L."/>
            <person name="Wipf D."/>
            <person name="Zambonelli A."/>
            <person name="Paolocci F."/>
            <person name="Nowrousian M."/>
            <person name="Ottonello S."/>
            <person name="Baldrian P."/>
            <person name="Spatafora J.W."/>
            <person name="Henrissat B."/>
            <person name="Nagy L.G."/>
            <person name="Aury J.M."/>
            <person name="Wincker P."/>
            <person name="Grigoriev I.V."/>
            <person name="Bonfante P."/>
            <person name="Martin F.M."/>
        </authorList>
    </citation>
    <scope>NUCLEOTIDE SEQUENCE [LARGE SCALE GENOMIC DNA]</scope>
    <source>
        <strain evidence="1 2">ATCC MYA-4762</strain>
    </source>
</reference>
<organism evidence="1 2">
    <name type="scientific">Terfezia boudieri ATCC MYA-4762</name>
    <dbReference type="NCBI Taxonomy" id="1051890"/>
    <lineage>
        <taxon>Eukaryota</taxon>
        <taxon>Fungi</taxon>
        <taxon>Dikarya</taxon>
        <taxon>Ascomycota</taxon>
        <taxon>Pezizomycotina</taxon>
        <taxon>Pezizomycetes</taxon>
        <taxon>Pezizales</taxon>
        <taxon>Pezizaceae</taxon>
        <taxon>Terfezia</taxon>
    </lineage>
</organism>
<keyword evidence="2" id="KW-1185">Reference proteome</keyword>
<sequence length="87" mass="9273">MASKGLGTGTLASALQTHGRGLGTVDGSRFYSNYSVYKARYHATHHGGSNNQASLRAQHQCHVLPTTPMFCSRSGQSLPRVSGRAAR</sequence>
<dbReference type="Proteomes" id="UP000267821">
    <property type="component" value="Unassembled WGS sequence"/>
</dbReference>
<dbReference type="AlphaFoldDB" id="A0A3N4LVN5"/>
<evidence type="ECO:0000313" key="2">
    <source>
        <dbReference type="Proteomes" id="UP000267821"/>
    </source>
</evidence>
<name>A0A3N4LVN5_9PEZI</name>